<evidence type="ECO:0000256" key="9">
    <source>
        <dbReference type="ARBA" id="ARBA00048679"/>
    </source>
</evidence>
<dbReference type="SUPFAM" id="SSF56112">
    <property type="entry name" value="Protein kinase-like (PK-like)"/>
    <property type="match status" value="1"/>
</dbReference>
<dbReference type="GO" id="GO:0005634">
    <property type="term" value="C:nucleus"/>
    <property type="evidence" value="ECO:0000318"/>
    <property type="project" value="GO_Central"/>
</dbReference>
<dbReference type="PROSITE" id="PS50011">
    <property type="entry name" value="PROTEIN_KINASE_DOM"/>
    <property type="match status" value="1"/>
</dbReference>
<evidence type="ECO:0000256" key="3">
    <source>
        <dbReference type="ARBA" id="ARBA00022527"/>
    </source>
</evidence>
<evidence type="ECO:0000256" key="1">
    <source>
        <dbReference type="ARBA" id="ARBA00009903"/>
    </source>
</evidence>
<dbReference type="GO" id="GO:0004674">
    <property type="term" value="F:protein serine/threonine kinase activity"/>
    <property type="evidence" value="ECO:0000318"/>
    <property type="project" value="GO_Central"/>
</dbReference>
<keyword evidence="13" id="KW-1185">Reference proteome</keyword>
<evidence type="ECO:0000256" key="7">
    <source>
        <dbReference type="ARBA" id="ARBA00022840"/>
    </source>
</evidence>
<dbReference type="Gene3D" id="1.10.510.10">
    <property type="entry name" value="Transferase(Phosphotransferase) domain 1"/>
    <property type="match status" value="2"/>
</dbReference>
<dbReference type="Gene3D" id="3.30.200.20">
    <property type="entry name" value="Phosphorylase Kinase, domain 1"/>
    <property type="match status" value="1"/>
</dbReference>
<dbReference type="EC" id="2.7.11.1" evidence="2"/>
<dbReference type="AlphaFoldDB" id="A0A072VAI5"/>
<proteinExistence type="inferred from homology"/>
<keyword evidence="6 11" id="KW-0418">Kinase</keyword>
<dbReference type="GO" id="GO:0005737">
    <property type="term" value="C:cytoplasm"/>
    <property type="evidence" value="ECO:0000318"/>
    <property type="project" value="GO_Central"/>
</dbReference>
<evidence type="ECO:0000256" key="4">
    <source>
        <dbReference type="ARBA" id="ARBA00022679"/>
    </source>
</evidence>
<protein>
    <recommendedName>
        <fullName evidence="2">non-specific serine/threonine protein kinase</fullName>
        <ecNumber evidence="2">2.7.11.1</ecNumber>
    </recommendedName>
</protein>
<dbReference type="Pfam" id="PF00069">
    <property type="entry name" value="Pkinase"/>
    <property type="match status" value="2"/>
</dbReference>
<dbReference type="EnsemblPlants" id="KEH38373">
    <property type="protein sequence ID" value="KEH38373"/>
    <property type="gene ID" value="MTR_2g069990"/>
</dbReference>
<evidence type="ECO:0000256" key="2">
    <source>
        <dbReference type="ARBA" id="ARBA00012513"/>
    </source>
</evidence>
<name>A0A072VAI5_MEDTR</name>
<evidence type="ECO:0000313" key="11">
    <source>
        <dbReference type="EMBL" id="KEH38373.1"/>
    </source>
</evidence>
<dbReference type="InterPro" id="IPR008271">
    <property type="entry name" value="Ser/Thr_kinase_AS"/>
</dbReference>
<dbReference type="InterPro" id="IPR000719">
    <property type="entry name" value="Prot_kinase_dom"/>
</dbReference>
<reference evidence="11 13" key="2">
    <citation type="journal article" date="2014" name="BMC Genomics">
        <title>An improved genome release (version Mt4.0) for the model legume Medicago truncatula.</title>
        <authorList>
            <person name="Tang H."/>
            <person name="Krishnakumar V."/>
            <person name="Bidwell S."/>
            <person name="Rosen B."/>
            <person name="Chan A."/>
            <person name="Zhou S."/>
            <person name="Gentzbittel L."/>
            <person name="Childs K.L."/>
            <person name="Yandell M."/>
            <person name="Gundlach H."/>
            <person name="Mayer K.F."/>
            <person name="Schwartz D.C."/>
            <person name="Town C.D."/>
        </authorList>
    </citation>
    <scope>GENOME REANNOTATION</scope>
    <source>
        <strain evidence="11">A17</strain>
        <strain evidence="12 13">cv. Jemalong A17</strain>
    </source>
</reference>
<dbReference type="GO" id="GO:0005886">
    <property type="term" value="C:plasma membrane"/>
    <property type="evidence" value="ECO:0000318"/>
    <property type="project" value="GO_Central"/>
</dbReference>
<evidence type="ECO:0000259" key="10">
    <source>
        <dbReference type="PROSITE" id="PS50011"/>
    </source>
</evidence>
<dbReference type="STRING" id="3880.A0A072VAI5"/>
<dbReference type="PANTHER" id="PTHR45637">
    <property type="entry name" value="FLIPPASE KINASE 1-RELATED"/>
    <property type="match status" value="1"/>
</dbReference>
<dbReference type="SMART" id="SM00220">
    <property type="entry name" value="S_TKc"/>
    <property type="match status" value="1"/>
</dbReference>
<keyword evidence="5" id="KW-0547">Nucleotide-binding</keyword>
<keyword evidence="4" id="KW-0808">Transferase</keyword>
<keyword evidence="3" id="KW-0723">Serine/threonine-protein kinase</keyword>
<feature type="domain" description="Protein kinase" evidence="10">
    <location>
        <begin position="96"/>
        <end position="403"/>
    </location>
</feature>
<dbReference type="HOGENOM" id="CLU_000288_63_30_1"/>
<dbReference type="CDD" id="cd05574">
    <property type="entry name" value="STKc_phototropin_like"/>
    <property type="match status" value="1"/>
</dbReference>
<dbReference type="FunFam" id="1.10.510.10:FF:000312">
    <property type="entry name" value="Serine/threonine-protein kinase OXI1"/>
    <property type="match status" value="1"/>
</dbReference>
<comment type="similarity">
    <text evidence="1">Belongs to the protein kinase superfamily. AGC Ser/Thr protein kinase family.</text>
</comment>
<evidence type="ECO:0000313" key="13">
    <source>
        <dbReference type="Proteomes" id="UP000002051"/>
    </source>
</evidence>
<accession>A0A072VAI5</accession>
<organism evidence="11 13">
    <name type="scientific">Medicago truncatula</name>
    <name type="common">Barrel medic</name>
    <name type="synonym">Medicago tribuloides</name>
    <dbReference type="NCBI Taxonomy" id="3880"/>
    <lineage>
        <taxon>Eukaryota</taxon>
        <taxon>Viridiplantae</taxon>
        <taxon>Streptophyta</taxon>
        <taxon>Embryophyta</taxon>
        <taxon>Tracheophyta</taxon>
        <taxon>Spermatophyta</taxon>
        <taxon>Magnoliopsida</taxon>
        <taxon>eudicotyledons</taxon>
        <taxon>Gunneridae</taxon>
        <taxon>Pentapetalae</taxon>
        <taxon>rosids</taxon>
        <taxon>fabids</taxon>
        <taxon>Fabales</taxon>
        <taxon>Fabaceae</taxon>
        <taxon>Papilionoideae</taxon>
        <taxon>50 kb inversion clade</taxon>
        <taxon>NPAAA clade</taxon>
        <taxon>Hologalegina</taxon>
        <taxon>IRL clade</taxon>
        <taxon>Trifolieae</taxon>
        <taxon>Medicago</taxon>
    </lineage>
</organism>
<keyword evidence="7" id="KW-0067">ATP-binding</keyword>
<dbReference type="Proteomes" id="UP000002051">
    <property type="component" value="Chromosome 2"/>
</dbReference>
<comment type="catalytic activity">
    <reaction evidence="9">
        <text>L-seryl-[protein] + ATP = O-phospho-L-seryl-[protein] + ADP + H(+)</text>
        <dbReference type="Rhea" id="RHEA:17989"/>
        <dbReference type="Rhea" id="RHEA-COMP:9863"/>
        <dbReference type="Rhea" id="RHEA-COMP:11604"/>
        <dbReference type="ChEBI" id="CHEBI:15378"/>
        <dbReference type="ChEBI" id="CHEBI:29999"/>
        <dbReference type="ChEBI" id="CHEBI:30616"/>
        <dbReference type="ChEBI" id="CHEBI:83421"/>
        <dbReference type="ChEBI" id="CHEBI:456216"/>
        <dbReference type="EC" id="2.7.11.1"/>
    </reaction>
</comment>
<reference evidence="12" key="3">
    <citation type="submission" date="2015-04" db="UniProtKB">
        <authorList>
            <consortium name="EnsemblPlants"/>
        </authorList>
    </citation>
    <scope>IDENTIFICATION</scope>
    <source>
        <strain evidence="12">cv. Jemalong A17</strain>
    </source>
</reference>
<evidence type="ECO:0000256" key="6">
    <source>
        <dbReference type="ARBA" id="ARBA00022777"/>
    </source>
</evidence>
<gene>
    <name evidence="11" type="ordered locus">MTR_2g069990</name>
</gene>
<evidence type="ECO:0000256" key="5">
    <source>
        <dbReference type="ARBA" id="ARBA00022741"/>
    </source>
</evidence>
<reference evidence="11 13" key="1">
    <citation type="journal article" date="2011" name="Nature">
        <title>The Medicago genome provides insight into the evolution of rhizobial symbioses.</title>
        <authorList>
            <person name="Young N.D."/>
            <person name="Debelle F."/>
            <person name="Oldroyd G.E."/>
            <person name="Geurts R."/>
            <person name="Cannon S.B."/>
            <person name="Udvardi M.K."/>
            <person name="Benedito V.A."/>
            <person name="Mayer K.F."/>
            <person name="Gouzy J."/>
            <person name="Schoof H."/>
            <person name="Van de Peer Y."/>
            <person name="Proost S."/>
            <person name="Cook D.R."/>
            <person name="Meyers B.C."/>
            <person name="Spannagl M."/>
            <person name="Cheung F."/>
            <person name="De Mita S."/>
            <person name="Krishnakumar V."/>
            <person name="Gundlach H."/>
            <person name="Zhou S."/>
            <person name="Mudge J."/>
            <person name="Bharti A.K."/>
            <person name="Murray J.D."/>
            <person name="Naoumkina M.A."/>
            <person name="Rosen B."/>
            <person name="Silverstein K.A."/>
            <person name="Tang H."/>
            <person name="Rombauts S."/>
            <person name="Zhao P.X."/>
            <person name="Zhou P."/>
            <person name="Barbe V."/>
            <person name="Bardou P."/>
            <person name="Bechner M."/>
            <person name="Bellec A."/>
            <person name="Berger A."/>
            <person name="Berges H."/>
            <person name="Bidwell S."/>
            <person name="Bisseling T."/>
            <person name="Choisne N."/>
            <person name="Couloux A."/>
            <person name="Denny R."/>
            <person name="Deshpande S."/>
            <person name="Dai X."/>
            <person name="Doyle J.J."/>
            <person name="Dudez A.M."/>
            <person name="Farmer A.D."/>
            <person name="Fouteau S."/>
            <person name="Franken C."/>
            <person name="Gibelin C."/>
            <person name="Gish J."/>
            <person name="Goldstein S."/>
            <person name="Gonzalez A.J."/>
            <person name="Green P.J."/>
            <person name="Hallab A."/>
            <person name="Hartog M."/>
            <person name="Hua A."/>
            <person name="Humphray S.J."/>
            <person name="Jeong D.H."/>
            <person name="Jing Y."/>
            <person name="Jocker A."/>
            <person name="Kenton S.M."/>
            <person name="Kim D.J."/>
            <person name="Klee K."/>
            <person name="Lai H."/>
            <person name="Lang C."/>
            <person name="Lin S."/>
            <person name="Macmil S.L."/>
            <person name="Magdelenat G."/>
            <person name="Matthews L."/>
            <person name="McCorrison J."/>
            <person name="Monaghan E.L."/>
            <person name="Mun J.H."/>
            <person name="Najar F.Z."/>
            <person name="Nicholson C."/>
            <person name="Noirot C."/>
            <person name="O'Bleness M."/>
            <person name="Paule C.R."/>
            <person name="Poulain J."/>
            <person name="Prion F."/>
            <person name="Qin B."/>
            <person name="Qu C."/>
            <person name="Retzel E.F."/>
            <person name="Riddle C."/>
            <person name="Sallet E."/>
            <person name="Samain S."/>
            <person name="Samson N."/>
            <person name="Sanders I."/>
            <person name="Saurat O."/>
            <person name="Scarpelli C."/>
            <person name="Schiex T."/>
            <person name="Segurens B."/>
            <person name="Severin A.J."/>
            <person name="Sherrier D.J."/>
            <person name="Shi R."/>
            <person name="Sims S."/>
            <person name="Singer S.R."/>
            <person name="Sinharoy S."/>
            <person name="Sterck L."/>
            <person name="Viollet A."/>
            <person name="Wang B.B."/>
            <person name="Wang K."/>
            <person name="Wang M."/>
            <person name="Wang X."/>
            <person name="Warfsmann J."/>
            <person name="Weissenbach J."/>
            <person name="White D.D."/>
            <person name="White J.D."/>
            <person name="Wiley G.B."/>
            <person name="Wincker P."/>
            <person name="Xing Y."/>
            <person name="Yang L."/>
            <person name="Yao Z."/>
            <person name="Ying F."/>
            <person name="Zhai J."/>
            <person name="Zhou L."/>
            <person name="Zuber A."/>
            <person name="Denarie J."/>
            <person name="Dixon R.A."/>
            <person name="May G.D."/>
            <person name="Schwartz D.C."/>
            <person name="Rogers J."/>
            <person name="Quetier F."/>
            <person name="Town C.D."/>
            <person name="Roe B.A."/>
        </authorList>
    </citation>
    <scope>NUCLEOTIDE SEQUENCE [LARGE SCALE GENOMIC DNA]</scope>
    <source>
        <strain evidence="11">A17</strain>
        <strain evidence="12 13">cv. Jemalong A17</strain>
    </source>
</reference>
<dbReference type="EMBL" id="CM001218">
    <property type="protein sequence ID" value="KEH38373.1"/>
    <property type="molecule type" value="Genomic_DNA"/>
</dbReference>
<dbReference type="PROSITE" id="PS00108">
    <property type="entry name" value="PROTEIN_KINASE_ST"/>
    <property type="match status" value="1"/>
</dbReference>
<sequence>MEEPTFLFPPPDSDLDLSFTSTTTERTFTSSARTSLARTSSLALSFNDRLSTASTAGDTVSSAVIRRPHRSSDSNWTAIKAATNLSSDGRLHLRHLKLIRHLGSGDLGRVFLCRLRDYDGANFALKVVDKDLLTPKKFSHAETEAEILHALDHPFLPTLYARIDVSHYTCLLIDYCPGGDLHALLRKQPGNRLTISAARFFAAEILVALEYLHALGVVYRDLKPENVLLREDGHVMLSDFDLCFKADVTPTFECCKVNKHYAGPTYGCFGCNGSRSRDSREKVVADFVAEPTTAFSRSCVGTHEYLAPELVSGNGHGNGVDWWAFGVFIYELLYGMTPFKGCSKEGTLRNIASNNDVKFHVAENEEVGMVEARDLIEKLLVKDPKKRLGCVRGATDVKRHPFFDGIKWPLIRTYKPPEVKGLLRRKKSDLIVTSKKIRKGWWKRLGCALRNKGARFDLLSNYSNNNHYCYVNNSKVRSGTFNIG</sequence>
<evidence type="ECO:0000313" key="12">
    <source>
        <dbReference type="EnsemblPlants" id="KEH38373"/>
    </source>
</evidence>
<dbReference type="FunFam" id="1.10.510.10:FF:000294">
    <property type="entry name" value="Serine/threonine-protein kinase OXI1"/>
    <property type="match status" value="1"/>
</dbReference>
<dbReference type="GO" id="GO:0005524">
    <property type="term" value="F:ATP binding"/>
    <property type="evidence" value="ECO:0007669"/>
    <property type="project" value="UniProtKB-KW"/>
</dbReference>
<evidence type="ECO:0000256" key="8">
    <source>
        <dbReference type="ARBA" id="ARBA00047899"/>
    </source>
</evidence>
<comment type="catalytic activity">
    <reaction evidence="8">
        <text>L-threonyl-[protein] + ATP = O-phospho-L-threonyl-[protein] + ADP + H(+)</text>
        <dbReference type="Rhea" id="RHEA:46608"/>
        <dbReference type="Rhea" id="RHEA-COMP:11060"/>
        <dbReference type="Rhea" id="RHEA-COMP:11605"/>
        <dbReference type="ChEBI" id="CHEBI:15378"/>
        <dbReference type="ChEBI" id="CHEBI:30013"/>
        <dbReference type="ChEBI" id="CHEBI:30616"/>
        <dbReference type="ChEBI" id="CHEBI:61977"/>
        <dbReference type="ChEBI" id="CHEBI:456216"/>
        <dbReference type="EC" id="2.7.11.1"/>
    </reaction>
</comment>
<dbReference type="InterPro" id="IPR011009">
    <property type="entry name" value="Kinase-like_dom_sf"/>
</dbReference>